<sequence>MNDPNLYLCIKYVVIDDIDFAATGGRSYTVRMRPTENAEDMVKAIRQDHPSLLKYDLSAFKVLRILTPVPPETVDPAYTPTVAKVQAQGQDGPLSLNIILEQLRERSEEAKKTELVNDYVRIIPNYLRLDRDFKNEDGELVSVILVRFATSGERAEPDIYRKTRLKPGMTFRLRNLLNVAHRCPPSGISKSRGAILRQYALIDRPPNRLASSVALFDRNLALLQYKLENLDVLHGSDKAELLFLDELAFHGKADEFISAAIGDYSSEEDRLYALKPFLEAIFGSNLELQYKAARASESEMLSVNSEKALETPFDGAYLTKIRAGGRSITRVILDVKTARDALARLTKSYAEEVYGFKDEPYFESTYFPKVFIALNAHRLEIYTTVTLKTVVVNEILSLDMRGNLSRSESTQNLAQLKRTETPLSYFPTPTPEPSDVPEPLQDTLKGLQIIDHLGWDEISMGPVDQPSPAGMRHNLFLANYVDADKTPPVRAIVKITRRYGTKAHTCLAERKLAPRLILCRPVIGNLLLVVMEHAPGEPLDLIAPKLNALQKRLVFDKLKEAIRVLADNGLVHGDLRASNILVHCDTLESNPTGVTVNIIDFDWAAEHGEGCYPEDINMEELHKQWHRDVGPMEKMRTAHDMFAVLNVLGQDLLDIGDED</sequence>
<dbReference type="PROSITE" id="PS50011">
    <property type="entry name" value="PROTEIN_KINASE_DOM"/>
    <property type="match status" value="1"/>
</dbReference>
<accession>A0A9P6CZ31</accession>
<dbReference type="AlphaFoldDB" id="A0A9P6CZ31"/>
<name>A0A9P6CZ31_9AGAR</name>
<dbReference type="InterPro" id="IPR000719">
    <property type="entry name" value="Prot_kinase_dom"/>
</dbReference>
<feature type="domain" description="Protein kinase" evidence="1">
    <location>
        <begin position="356"/>
        <end position="659"/>
    </location>
</feature>
<dbReference type="SUPFAM" id="SSF56112">
    <property type="entry name" value="Protein kinase-like (PK-like)"/>
    <property type="match status" value="1"/>
</dbReference>
<gene>
    <name evidence="2" type="ORF">BDN70DRAFT_928005</name>
</gene>
<keyword evidence="3" id="KW-1185">Reference proteome</keyword>
<dbReference type="Proteomes" id="UP000807469">
    <property type="component" value="Unassembled WGS sequence"/>
</dbReference>
<comment type="caution">
    <text evidence="2">The sequence shown here is derived from an EMBL/GenBank/DDBJ whole genome shotgun (WGS) entry which is preliminary data.</text>
</comment>
<dbReference type="GO" id="GO:0005524">
    <property type="term" value="F:ATP binding"/>
    <property type="evidence" value="ECO:0007669"/>
    <property type="project" value="InterPro"/>
</dbReference>
<dbReference type="OrthoDB" id="3250441at2759"/>
<protein>
    <recommendedName>
        <fullName evidence="1">Protein kinase domain-containing protein</fullName>
    </recommendedName>
</protein>
<dbReference type="EMBL" id="MU155140">
    <property type="protein sequence ID" value="KAF9484747.1"/>
    <property type="molecule type" value="Genomic_DNA"/>
</dbReference>
<dbReference type="Gene3D" id="1.10.510.10">
    <property type="entry name" value="Transferase(Phosphotransferase) domain 1"/>
    <property type="match status" value="1"/>
</dbReference>
<evidence type="ECO:0000259" key="1">
    <source>
        <dbReference type="PROSITE" id="PS50011"/>
    </source>
</evidence>
<dbReference type="InterPro" id="IPR011009">
    <property type="entry name" value="Kinase-like_dom_sf"/>
</dbReference>
<dbReference type="GO" id="GO:0004672">
    <property type="term" value="F:protein kinase activity"/>
    <property type="evidence" value="ECO:0007669"/>
    <property type="project" value="InterPro"/>
</dbReference>
<dbReference type="InterPro" id="IPR008266">
    <property type="entry name" value="Tyr_kinase_AS"/>
</dbReference>
<evidence type="ECO:0000313" key="3">
    <source>
        <dbReference type="Proteomes" id="UP000807469"/>
    </source>
</evidence>
<evidence type="ECO:0000313" key="2">
    <source>
        <dbReference type="EMBL" id="KAF9484747.1"/>
    </source>
</evidence>
<proteinExistence type="predicted"/>
<organism evidence="2 3">
    <name type="scientific">Pholiota conissans</name>
    <dbReference type="NCBI Taxonomy" id="109636"/>
    <lineage>
        <taxon>Eukaryota</taxon>
        <taxon>Fungi</taxon>
        <taxon>Dikarya</taxon>
        <taxon>Basidiomycota</taxon>
        <taxon>Agaricomycotina</taxon>
        <taxon>Agaricomycetes</taxon>
        <taxon>Agaricomycetidae</taxon>
        <taxon>Agaricales</taxon>
        <taxon>Agaricineae</taxon>
        <taxon>Strophariaceae</taxon>
        <taxon>Pholiota</taxon>
    </lineage>
</organism>
<dbReference type="PROSITE" id="PS00109">
    <property type="entry name" value="PROTEIN_KINASE_TYR"/>
    <property type="match status" value="1"/>
</dbReference>
<reference evidence="2" key="1">
    <citation type="submission" date="2020-11" db="EMBL/GenBank/DDBJ databases">
        <authorList>
            <consortium name="DOE Joint Genome Institute"/>
            <person name="Ahrendt S."/>
            <person name="Riley R."/>
            <person name="Andreopoulos W."/>
            <person name="Labutti K."/>
            <person name="Pangilinan J."/>
            <person name="Ruiz-Duenas F.J."/>
            <person name="Barrasa J.M."/>
            <person name="Sanchez-Garcia M."/>
            <person name="Camarero S."/>
            <person name="Miyauchi S."/>
            <person name="Serrano A."/>
            <person name="Linde D."/>
            <person name="Babiker R."/>
            <person name="Drula E."/>
            <person name="Ayuso-Fernandez I."/>
            <person name="Pacheco R."/>
            <person name="Padilla G."/>
            <person name="Ferreira P."/>
            <person name="Barriuso J."/>
            <person name="Kellner H."/>
            <person name="Castanera R."/>
            <person name="Alfaro M."/>
            <person name="Ramirez L."/>
            <person name="Pisabarro A.G."/>
            <person name="Kuo A."/>
            <person name="Tritt A."/>
            <person name="Lipzen A."/>
            <person name="He G."/>
            <person name="Yan M."/>
            <person name="Ng V."/>
            <person name="Cullen D."/>
            <person name="Martin F."/>
            <person name="Rosso M.-N."/>
            <person name="Henrissat B."/>
            <person name="Hibbett D."/>
            <person name="Martinez A.T."/>
            <person name="Grigoriev I.V."/>
        </authorList>
    </citation>
    <scope>NUCLEOTIDE SEQUENCE</scope>
    <source>
        <strain evidence="2">CIRM-BRFM 674</strain>
    </source>
</reference>